<dbReference type="eggNOG" id="COG1286">
    <property type="taxonomic scope" value="Bacteria"/>
</dbReference>
<evidence type="ECO:0000256" key="1">
    <source>
        <dbReference type="ARBA" id="ARBA00004141"/>
    </source>
</evidence>
<keyword evidence="3 5" id="KW-1133">Transmembrane helix</keyword>
<evidence type="ECO:0000256" key="4">
    <source>
        <dbReference type="ARBA" id="ARBA00023136"/>
    </source>
</evidence>
<dbReference type="GO" id="GO:0016020">
    <property type="term" value="C:membrane"/>
    <property type="evidence" value="ECO:0007669"/>
    <property type="project" value="UniProtKB-SubCell"/>
</dbReference>
<keyword evidence="2 5" id="KW-0812">Transmembrane</keyword>
<dbReference type="AlphaFoldDB" id="H6Q505"/>
<dbReference type="PANTHER" id="PTHR36926">
    <property type="entry name" value="COLICIN V PRODUCTION PROTEIN"/>
    <property type="match status" value="1"/>
</dbReference>
<dbReference type="KEGG" id="wgl:WIGMOR_0461"/>
<dbReference type="STRING" id="1142511.WIGMOR_0461"/>
<dbReference type="OrthoDB" id="9810601at2"/>
<organism evidence="6 7">
    <name type="scientific">Wigglesworthia glossinidia endosymbiont of Glossina morsitans morsitans</name>
    <name type="common">Yale colony</name>
    <dbReference type="NCBI Taxonomy" id="1142511"/>
    <lineage>
        <taxon>Bacteria</taxon>
        <taxon>Pseudomonadati</taxon>
        <taxon>Pseudomonadota</taxon>
        <taxon>Gammaproteobacteria</taxon>
        <taxon>Enterobacterales</taxon>
        <taxon>Erwiniaceae</taxon>
        <taxon>Wigglesworthia</taxon>
    </lineage>
</organism>
<dbReference type="GO" id="GO:0009403">
    <property type="term" value="P:toxin biosynthetic process"/>
    <property type="evidence" value="ECO:0007669"/>
    <property type="project" value="InterPro"/>
</dbReference>
<accession>H6Q505</accession>
<protein>
    <submittedName>
        <fullName evidence="6">Membrane protein required for colicin V production</fullName>
    </submittedName>
</protein>
<reference evidence="6 7" key="1">
    <citation type="journal article" date="2012" name="MBio">
        <title>Insight into the transmission biology and species-specific functional capabilities of tsetse (Diptera: glossinidae) obligate symbiont wigglesworthia.</title>
        <authorList>
            <person name="Rio R.V."/>
            <person name="Symula R.E."/>
            <person name="Wang J."/>
            <person name="Lohs C."/>
            <person name="Wu Y.N."/>
            <person name="Snyder A.K."/>
            <person name="Bjornson R.D."/>
            <person name="Oshima K."/>
            <person name="Biehl B.S."/>
            <person name="Perna N.T."/>
            <person name="Hattori M."/>
            <person name="Aksoy S."/>
        </authorList>
    </citation>
    <scope>NUCLEOTIDE SEQUENCE [LARGE SCALE GENOMIC DNA]</scope>
    <source>
        <strain evidence="6">WGM</strain>
    </source>
</reference>
<keyword evidence="7" id="KW-1185">Reference proteome</keyword>
<dbReference type="Proteomes" id="UP000009061">
    <property type="component" value="Chromosome"/>
</dbReference>
<feature type="transmembrane region" description="Helical" evidence="5">
    <location>
        <begin position="99"/>
        <end position="120"/>
    </location>
</feature>
<feature type="transmembrane region" description="Helical" evidence="5">
    <location>
        <begin position="66"/>
        <end position="84"/>
    </location>
</feature>
<evidence type="ECO:0000256" key="5">
    <source>
        <dbReference type="SAM" id="Phobius"/>
    </source>
</evidence>
<evidence type="ECO:0000313" key="6">
    <source>
        <dbReference type="EMBL" id="AFA41288.1"/>
    </source>
</evidence>
<dbReference type="EMBL" id="CP003315">
    <property type="protein sequence ID" value="AFA41288.1"/>
    <property type="molecule type" value="Genomic_DNA"/>
</dbReference>
<dbReference type="Pfam" id="PF02674">
    <property type="entry name" value="Colicin_V"/>
    <property type="match status" value="1"/>
</dbReference>
<evidence type="ECO:0000256" key="2">
    <source>
        <dbReference type="ARBA" id="ARBA00022692"/>
    </source>
</evidence>
<keyword evidence="4 5" id="KW-0472">Membrane</keyword>
<gene>
    <name evidence="6" type="primary">cvpA</name>
    <name evidence="6" type="synonym">dedE</name>
    <name evidence="6" type="ORF">WIGMOR_0461</name>
</gene>
<dbReference type="InterPro" id="IPR003825">
    <property type="entry name" value="Colicin-V_CvpA"/>
</dbReference>
<name>H6Q505_WIGGL</name>
<sequence>MIATDYLIASIIIFSALISFIRGFVSEIFSLIIWITAIILSSRYYDILSNIFVFFEEKFIRNISSIFLIFLFILIIGSIINHYLNNFINQFGLSDLNKFLGVCFGTFRGILIISILIFFLKTFTKCTESMYWTNSKLLPYFNYTTIWFIKILSKYINFIKNI</sequence>
<dbReference type="RefSeq" id="WP_014354227.1">
    <property type="nucleotide sequence ID" value="NC_016893.1"/>
</dbReference>
<comment type="subcellular location">
    <subcellularLocation>
        <location evidence="1">Membrane</location>
        <topology evidence="1">Multi-pass membrane protein</topology>
    </subcellularLocation>
</comment>
<evidence type="ECO:0000256" key="3">
    <source>
        <dbReference type="ARBA" id="ARBA00022989"/>
    </source>
</evidence>
<feature type="transmembrane region" description="Helical" evidence="5">
    <location>
        <begin position="7"/>
        <end position="25"/>
    </location>
</feature>
<dbReference type="PANTHER" id="PTHR36926:SF1">
    <property type="entry name" value="COLICIN V PRODUCTION PROTEIN"/>
    <property type="match status" value="1"/>
</dbReference>
<proteinExistence type="predicted"/>
<evidence type="ECO:0000313" key="7">
    <source>
        <dbReference type="Proteomes" id="UP000009061"/>
    </source>
</evidence>
<dbReference type="InterPro" id="IPR052719">
    <property type="entry name" value="CvpA-like"/>
</dbReference>
<feature type="transmembrane region" description="Helical" evidence="5">
    <location>
        <begin position="31"/>
        <end position="54"/>
    </location>
</feature>
<dbReference type="HOGENOM" id="CLU_092720_2_1_6"/>